<dbReference type="InterPro" id="IPR013767">
    <property type="entry name" value="PAS_fold"/>
</dbReference>
<protein>
    <recommendedName>
        <fullName evidence="2">histidine kinase</fullName>
        <ecNumber evidence="2">2.7.13.3</ecNumber>
    </recommendedName>
</protein>
<dbReference type="Pfam" id="PF02518">
    <property type="entry name" value="HATPase_c"/>
    <property type="match status" value="1"/>
</dbReference>
<evidence type="ECO:0000256" key="7">
    <source>
        <dbReference type="ARBA" id="ARBA00022840"/>
    </source>
</evidence>
<dbReference type="GO" id="GO:0005524">
    <property type="term" value="F:ATP binding"/>
    <property type="evidence" value="ECO:0007669"/>
    <property type="project" value="UniProtKB-KW"/>
</dbReference>
<dbReference type="InterPro" id="IPR035965">
    <property type="entry name" value="PAS-like_dom_sf"/>
</dbReference>
<keyword evidence="5" id="KW-0547">Nucleotide-binding</keyword>
<evidence type="ECO:0000256" key="4">
    <source>
        <dbReference type="ARBA" id="ARBA00022679"/>
    </source>
</evidence>
<evidence type="ECO:0000256" key="5">
    <source>
        <dbReference type="ARBA" id="ARBA00022741"/>
    </source>
</evidence>
<dbReference type="Gene3D" id="3.30.565.10">
    <property type="entry name" value="Histidine kinase-like ATPase, C-terminal domain"/>
    <property type="match status" value="1"/>
</dbReference>
<dbReference type="Proteomes" id="UP000231019">
    <property type="component" value="Unassembled WGS sequence"/>
</dbReference>
<dbReference type="InterPro" id="IPR011495">
    <property type="entry name" value="Sig_transdc_His_kin_sub2_dim/P"/>
</dbReference>
<keyword evidence="6" id="KW-0418">Kinase</keyword>
<dbReference type="AlphaFoldDB" id="A0A2M7FZE7"/>
<evidence type="ECO:0000256" key="1">
    <source>
        <dbReference type="ARBA" id="ARBA00000085"/>
    </source>
</evidence>
<dbReference type="PANTHER" id="PTHR41523">
    <property type="entry name" value="TWO-COMPONENT SYSTEM SENSOR PROTEIN"/>
    <property type="match status" value="1"/>
</dbReference>
<dbReference type="CDD" id="cd00130">
    <property type="entry name" value="PAS"/>
    <property type="match status" value="2"/>
</dbReference>
<comment type="catalytic activity">
    <reaction evidence="1">
        <text>ATP + protein L-histidine = ADP + protein N-phospho-L-histidine.</text>
        <dbReference type="EC" id="2.7.13.3"/>
    </reaction>
</comment>
<evidence type="ECO:0000259" key="10">
    <source>
        <dbReference type="PROSITE" id="PS50112"/>
    </source>
</evidence>
<dbReference type="SUPFAM" id="SSF55785">
    <property type="entry name" value="PYP-like sensor domain (PAS domain)"/>
    <property type="match status" value="2"/>
</dbReference>
<organism evidence="12 13">
    <name type="scientific">bacterium (Candidatus Blackallbacteria) CG17_big_fil_post_rev_8_21_14_2_50_48_46</name>
    <dbReference type="NCBI Taxonomy" id="2014261"/>
    <lineage>
        <taxon>Bacteria</taxon>
        <taxon>Candidatus Blackallbacteria</taxon>
    </lineage>
</organism>
<dbReference type="Pfam" id="PF07568">
    <property type="entry name" value="HisKA_2"/>
    <property type="match status" value="1"/>
</dbReference>
<feature type="domain" description="PAC" evidence="11">
    <location>
        <begin position="216"/>
        <end position="268"/>
    </location>
</feature>
<evidence type="ECO:0000256" key="8">
    <source>
        <dbReference type="ARBA" id="ARBA00023026"/>
    </source>
</evidence>
<proteinExistence type="predicted"/>
<dbReference type="GO" id="GO:0004673">
    <property type="term" value="F:protein histidine kinase activity"/>
    <property type="evidence" value="ECO:0007669"/>
    <property type="project" value="UniProtKB-EC"/>
</dbReference>
<keyword evidence="8" id="KW-0843">Virulence</keyword>
<keyword evidence="7" id="KW-0067">ATP-binding</keyword>
<dbReference type="InterPro" id="IPR001610">
    <property type="entry name" value="PAC"/>
</dbReference>
<feature type="domain" description="PAS" evidence="10">
    <location>
        <begin position="143"/>
        <end position="200"/>
    </location>
</feature>
<dbReference type="SUPFAM" id="SSF55874">
    <property type="entry name" value="ATPase domain of HSP90 chaperone/DNA topoisomerase II/histidine kinase"/>
    <property type="match status" value="1"/>
</dbReference>
<reference evidence="12 13" key="1">
    <citation type="submission" date="2017-09" db="EMBL/GenBank/DDBJ databases">
        <title>Depth-based differentiation of microbial function through sediment-hosted aquifers and enrichment of novel symbionts in the deep terrestrial subsurface.</title>
        <authorList>
            <person name="Probst A.J."/>
            <person name="Ladd B."/>
            <person name="Jarett J.K."/>
            <person name="Geller-Mcgrath D.E."/>
            <person name="Sieber C.M."/>
            <person name="Emerson J.B."/>
            <person name="Anantharaman K."/>
            <person name="Thomas B.C."/>
            <person name="Malmstrom R."/>
            <person name="Stieglmeier M."/>
            <person name="Klingl A."/>
            <person name="Woyke T."/>
            <person name="Ryan C.M."/>
            <person name="Banfield J.F."/>
        </authorList>
    </citation>
    <scope>NUCLEOTIDE SEQUENCE [LARGE SCALE GENOMIC DNA]</scope>
    <source>
        <strain evidence="12">CG17_big_fil_post_rev_8_21_14_2_50_48_46</strain>
    </source>
</reference>
<dbReference type="GO" id="GO:0006355">
    <property type="term" value="P:regulation of DNA-templated transcription"/>
    <property type="evidence" value="ECO:0007669"/>
    <property type="project" value="InterPro"/>
</dbReference>
<evidence type="ECO:0000256" key="6">
    <source>
        <dbReference type="ARBA" id="ARBA00022777"/>
    </source>
</evidence>
<dbReference type="NCBIfam" id="TIGR00229">
    <property type="entry name" value="sensory_box"/>
    <property type="match status" value="2"/>
</dbReference>
<dbReference type="EMBL" id="PFFQ01000056">
    <property type="protein sequence ID" value="PIW14721.1"/>
    <property type="molecule type" value="Genomic_DNA"/>
</dbReference>
<evidence type="ECO:0000256" key="3">
    <source>
        <dbReference type="ARBA" id="ARBA00022553"/>
    </source>
</evidence>
<sequence length="481" mass="55418">MIKGGPALNFAPLPEFDPQEIYQAVFENSRDAIGLSQAGKHVFVNPAYCKMFGYQSNQELVGRSILDLIAPCQRSQIQKYVKMRETGEDPPNFYETKGLRKDGSTFDMEVTVSSYLKNGGVYTLVILRDISEHNRALELLTESESRFRILAESAPIGIFFLDNDENCLFVNSRWQEITGLKLHEYLATGWLNLIHPEDREFVIQEWTAQLPRTGQFQLEFRFLRRTGETRWISMRVSSIANIYEDVLGFVGTLEDISERRQSENQLKSALEEREVLLREIHHRVKNNFQAIMSLLNLQMRKLKNPELKKILQISRDRIRSMALVHEQLYESQNMARIDLQKYLRQLTRELTVLYQETPNLRIQLSLEALHVPLEQAMYCGQLFTEILANALKNAFPEPPESPEIQIVLRSAGSRIELEMQDNGIGFRPDFRIEHSTTLGLRLILSLVSQLQGDYQVSSENGLHWKVTFPLASPASEAQPTR</sequence>
<name>A0A2M7FZE7_9BACT</name>
<keyword evidence="3" id="KW-0597">Phosphoprotein</keyword>
<feature type="domain" description="Histidine kinase" evidence="9">
    <location>
        <begin position="279"/>
        <end position="472"/>
    </location>
</feature>
<evidence type="ECO:0000313" key="12">
    <source>
        <dbReference type="EMBL" id="PIW14721.1"/>
    </source>
</evidence>
<dbReference type="Pfam" id="PF08447">
    <property type="entry name" value="PAS_3"/>
    <property type="match status" value="1"/>
</dbReference>
<dbReference type="InterPro" id="IPR003594">
    <property type="entry name" value="HATPase_dom"/>
</dbReference>
<evidence type="ECO:0000313" key="13">
    <source>
        <dbReference type="Proteomes" id="UP000231019"/>
    </source>
</evidence>
<dbReference type="PROSITE" id="PS50112">
    <property type="entry name" value="PAS"/>
    <property type="match status" value="1"/>
</dbReference>
<gene>
    <name evidence="12" type="ORF">COW36_20150</name>
</gene>
<dbReference type="SMART" id="SM00086">
    <property type="entry name" value="PAC"/>
    <property type="match status" value="2"/>
</dbReference>
<feature type="domain" description="PAC" evidence="11">
    <location>
        <begin position="92"/>
        <end position="142"/>
    </location>
</feature>
<dbReference type="Gene3D" id="3.30.450.20">
    <property type="entry name" value="PAS domain"/>
    <property type="match status" value="2"/>
</dbReference>
<evidence type="ECO:0000259" key="9">
    <source>
        <dbReference type="PROSITE" id="PS50109"/>
    </source>
</evidence>
<accession>A0A2M7FZE7</accession>
<dbReference type="SMART" id="SM00091">
    <property type="entry name" value="PAS"/>
    <property type="match status" value="2"/>
</dbReference>
<dbReference type="PROSITE" id="PS50113">
    <property type="entry name" value="PAC"/>
    <property type="match status" value="2"/>
</dbReference>
<comment type="caution">
    <text evidence="12">The sequence shown here is derived from an EMBL/GenBank/DDBJ whole genome shotgun (WGS) entry which is preliminary data.</text>
</comment>
<keyword evidence="4" id="KW-0808">Transferase</keyword>
<dbReference type="SMART" id="SM00387">
    <property type="entry name" value="HATPase_c"/>
    <property type="match status" value="1"/>
</dbReference>
<dbReference type="PANTHER" id="PTHR41523:SF8">
    <property type="entry name" value="ETHYLENE RESPONSE SENSOR PROTEIN"/>
    <property type="match status" value="1"/>
</dbReference>
<evidence type="ECO:0000256" key="2">
    <source>
        <dbReference type="ARBA" id="ARBA00012438"/>
    </source>
</evidence>
<dbReference type="InterPro" id="IPR000700">
    <property type="entry name" value="PAS-assoc_C"/>
</dbReference>
<dbReference type="InterPro" id="IPR013655">
    <property type="entry name" value="PAS_fold_3"/>
</dbReference>
<dbReference type="PROSITE" id="PS50109">
    <property type="entry name" value="HIS_KIN"/>
    <property type="match status" value="1"/>
</dbReference>
<dbReference type="InterPro" id="IPR000014">
    <property type="entry name" value="PAS"/>
</dbReference>
<dbReference type="EC" id="2.7.13.3" evidence="2"/>
<dbReference type="InterPro" id="IPR005467">
    <property type="entry name" value="His_kinase_dom"/>
</dbReference>
<evidence type="ECO:0000259" key="11">
    <source>
        <dbReference type="PROSITE" id="PS50113"/>
    </source>
</evidence>
<dbReference type="InterPro" id="IPR036890">
    <property type="entry name" value="HATPase_C_sf"/>
</dbReference>
<dbReference type="Pfam" id="PF00989">
    <property type="entry name" value="PAS"/>
    <property type="match status" value="1"/>
</dbReference>